<feature type="region of interest" description="Disordered" evidence="1">
    <location>
        <begin position="144"/>
        <end position="410"/>
    </location>
</feature>
<feature type="transmembrane region" description="Helical" evidence="2">
    <location>
        <begin position="477"/>
        <end position="499"/>
    </location>
</feature>
<keyword evidence="2" id="KW-0472">Membrane</keyword>
<protein>
    <submittedName>
        <fullName evidence="3">Uncharacterized protein</fullName>
    </submittedName>
</protein>
<evidence type="ECO:0000256" key="2">
    <source>
        <dbReference type="SAM" id="Phobius"/>
    </source>
</evidence>
<dbReference type="AlphaFoldDB" id="A0A261ESE1"/>
<evidence type="ECO:0000313" key="3">
    <source>
        <dbReference type="EMBL" id="OZG49777.1"/>
    </source>
</evidence>
<name>A0A261ESE1_9BIFI</name>
<feature type="compositionally biased region" description="Basic and acidic residues" evidence="1">
    <location>
        <begin position="170"/>
        <end position="198"/>
    </location>
</feature>
<organism evidence="3 4">
    <name type="scientific">Pseudoscardovia radai</name>
    <dbReference type="NCBI Taxonomy" id="987066"/>
    <lineage>
        <taxon>Bacteria</taxon>
        <taxon>Bacillati</taxon>
        <taxon>Actinomycetota</taxon>
        <taxon>Actinomycetes</taxon>
        <taxon>Bifidobacteriales</taxon>
        <taxon>Bifidobacteriaceae</taxon>
        <taxon>Pseudoscardovia</taxon>
    </lineage>
</organism>
<proteinExistence type="predicted"/>
<keyword evidence="2" id="KW-0812">Transmembrane</keyword>
<dbReference type="EMBL" id="MWWR01000018">
    <property type="protein sequence ID" value="OZG49777.1"/>
    <property type="molecule type" value="Genomic_DNA"/>
</dbReference>
<keyword evidence="4" id="KW-1185">Reference proteome</keyword>
<dbReference type="Proteomes" id="UP000216725">
    <property type="component" value="Unassembled WGS sequence"/>
</dbReference>
<accession>A0A261ESE1</accession>
<evidence type="ECO:0000313" key="4">
    <source>
        <dbReference type="Proteomes" id="UP000216725"/>
    </source>
</evidence>
<feature type="transmembrane region" description="Helical" evidence="2">
    <location>
        <begin position="452"/>
        <end position="471"/>
    </location>
</feature>
<reference evidence="3 4" key="1">
    <citation type="journal article" date="2017" name="BMC Genomics">
        <title>Comparative genomic and phylogenomic analyses of the Bifidobacteriaceae family.</title>
        <authorList>
            <person name="Lugli G.A."/>
            <person name="Milani C."/>
            <person name="Turroni F."/>
            <person name="Duranti S."/>
            <person name="Mancabelli L."/>
            <person name="Mangifesta M."/>
            <person name="Ferrario C."/>
            <person name="Modesto M."/>
            <person name="Mattarelli P."/>
            <person name="Jiri K."/>
            <person name="van Sinderen D."/>
            <person name="Ventura M."/>
        </authorList>
    </citation>
    <scope>NUCLEOTIDE SEQUENCE [LARGE SCALE GENOMIC DNA]</scope>
    <source>
        <strain evidence="3 4">DSM 24742</strain>
    </source>
</reference>
<feature type="compositionally biased region" description="Low complexity" evidence="1">
    <location>
        <begin position="391"/>
        <end position="405"/>
    </location>
</feature>
<gene>
    <name evidence="3" type="ORF">PSRA_1582</name>
</gene>
<feature type="transmembrane region" description="Helical" evidence="2">
    <location>
        <begin position="511"/>
        <end position="529"/>
    </location>
</feature>
<dbReference type="RefSeq" id="WP_094661380.1">
    <property type="nucleotide sequence ID" value="NZ_JBKZBO010000003.1"/>
</dbReference>
<dbReference type="OrthoDB" id="10021364at2"/>
<comment type="caution">
    <text evidence="3">The sequence shown here is derived from an EMBL/GenBank/DDBJ whole genome shotgun (WGS) entry which is preliminary data.</text>
</comment>
<sequence length="530" mass="54128">MPTENDDEFETTRVYRARAAAVYATLVAMLRNNGYFRLLATDDTTMTVRCRANNGGAEFDAAVSDRGVRGTSVHITPVPGTGSGAPDDGTRDIEALFAGLLAVLREAHVIESARPSHAAIVDGLASDALESAAAVRSAAASQATVDLPPSLEPRKKHIRPVPVGAAGTGRGERPDGTSVREEGYGEPAGADRNDRESSGRASGGVGPRTLGLLKRRFANRRSASKDADHARGRRIVSGADEKADHIPTEPLVSGASAEEGAVVGSTSVLPHGSGAARPVVRTTPLPTDEPMGQPVDEPTDGASSAGPTVPPPVPSSSLSPSSDGAQTETLAEARMAEPRPATQVPEPRSAGSGAVPAWSDVIGPGGGPAPASRDVSGSEPDDGIGSDAGMDSAADTGAGTEADTSSRSPWTRLTGYFDAMDSPLPERNGAARTVNRWMDSLGIALGATPRGALAFACGAIVLLVYLVIAIATHSMPGVVAVLLSLPPVAGTALAGALAIHDLHREESRPELITGIVLTVALIVAIVFLAL</sequence>
<keyword evidence="2" id="KW-1133">Transmembrane helix</keyword>
<evidence type="ECO:0000256" key="1">
    <source>
        <dbReference type="SAM" id="MobiDB-lite"/>
    </source>
</evidence>